<keyword evidence="2 4" id="KW-0012">Acyltransferase</keyword>
<dbReference type="PANTHER" id="PTHR32268">
    <property type="entry name" value="HOMOSERINE O-ACETYLTRANSFERASE"/>
    <property type="match status" value="1"/>
</dbReference>
<evidence type="ECO:0000256" key="1">
    <source>
        <dbReference type="ARBA" id="ARBA00022679"/>
    </source>
</evidence>
<reference evidence="4 5" key="1">
    <citation type="submission" date="2023-10" db="EMBL/GenBank/DDBJ databases">
        <title>179-bfca-hs.</title>
        <authorList>
            <person name="Miliotis G."/>
            <person name="Sengupta P."/>
            <person name="Hameed A."/>
            <person name="Chuvochina M."/>
            <person name="Mcdonagh F."/>
            <person name="Simpson A.C."/>
            <person name="Singh N.K."/>
            <person name="Rekha P.D."/>
            <person name="Raman K."/>
            <person name="Hugenholtz P."/>
            <person name="Venkateswaran K."/>
        </authorList>
    </citation>
    <scope>NUCLEOTIDE SEQUENCE [LARGE SCALE GENOMIC DNA]</scope>
    <source>
        <strain evidence="4 5">179-BFC-A-HS</strain>
    </source>
</reference>
<dbReference type="PIRSF" id="PIRSF000443">
    <property type="entry name" value="Homoser_Ac_trans"/>
    <property type="match status" value="1"/>
</dbReference>
<feature type="binding site" evidence="2">
    <location>
        <position position="324"/>
    </location>
    <ligand>
        <name>substrate</name>
    </ligand>
</feature>
<evidence type="ECO:0000313" key="5">
    <source>
        <dbReference type="Proteomes" id="UP001228376"/>
    </source>
</evidence>
<dbReference type="NCBIfam" id="TIGR01392">
    <property type="entry name" value="homoserO_Ac_trn"/>
    <property type="match status" value="1"/>
</dbReference>
<comment type="caution">
    <text evidence="2">Lacks conserved residue(s) required for the propagation of feature annotation.</text>
</comment>
<comment type="similarity">
    <text evidence="2">Belongs to the AB hydrolase superfamily. MetX family.</text>
</comment>
<dbReference type="PANTHER" id="PTHR32268:SF11">
    <property type="entry name" value="HOMOSERINE O-ACETYLTRANSFERASE"/>
    <property type="match status" value="1"/>
</dbReference>
<evidence type="ECO:0000259" key="3">
    <source>
        <dbReference type="Pfam" id="PF00561"/>
    </source>
</evidence>
<feature type="domain" description="AB hydrolase-1" evidence="3">
    <location>
        <begin position="37"/>
        <end position="329"/>
    </location>
</feature>
<dbReference type="SUPFAM" id="SSF53474">
    <property type="entry name" value="alpha/beta-Hydrolases"/>
    <property type="match status" value="1"/>
</dbReference>
<keyword evidence="1 2" id="KW-0808">Transferase</keyword>
<sequence>MVKLWGTVPLGTFVLESGEQLDEAVLQYERTGPVDGPVVLVCHALTGNHQAVGTEAEPGWWSGLIGKKRFVDTSIYQVITFNVLGGCDGSTGPATVNPKTNAPYQMNFPSITVRDMVRAQYTALQRLHIDHLHTVIGGSLGGMQALEWVLMYPDFLEKVIVLAATPALSDYGIAYNHIAREAITSDPNWANGNYLPTSELKGLEIARMVGMVTYRSAPLFAKRFCRNKSETSDFDINSYLDYQGKKLCKRFDANSYLYLMQAMDEHDVGRNRGGWQQAFANNQVPMLAVSFAHDLIYEPEQIRQFAAYVPNCTYEHVETIFGHDGFLTEYEKWGDLIKAFVQKPHHERVIQ</sequence>
<feature type="active site" evidence="2">
    <location>
        <position position="323"/>
    </location>
</feature>
<comment type="catalytic activity">
    <reaction evidence="2">
        <text>L-homoserine + acetyl-CoA = O-acetyl-L-homoserine + CoA</text>
        <dbReference type="Rhea" id="RHEA:13701"/>
        <dbReference type="ChEBI" id="CHEBI:57287"/>
        <dbReference type="ChEBI" id="CHEBI:57288"/>
        <dbReference type="ChEBI" id="CHEBI:57476"/>
        <dbReference type="ChEBI" id="CHEBI:57716"/>
        <dbReference type="EC" id="2.3.1.31"/>
    </reaction>
</comment>
<organism evidence="4 5">
    <name type="scientific">Tigheibacillus jepli</name>
    <dbReference type="NCBI Taxonomy" id="3035914"/>
    <lineage>
        <taxon>Bacteria</taxon>
        <taxon>Bacillati</taxon>
        <taxon>Bacillota</taxon>
        <taxon>Bacilli</taxon>
        <taxon>Bacillales</taxon>
        <taxon>Bacillaceae</taxon>
        <taxon>Tigheibacillus</taxon>
    </lineage>
</organism>
<feature type="active site" evidence="2">
    <location>
        <position position="294"/>
    </location>
</feature>
<keyword evidence="5" id="KW-1185">Reference proteome</keyword>
<accession>A0ABU5CF34</accession>
<protein>
    <recommendedName>
        <fullName evidence="2">Homoserine O-acetyltransferase</fullName>
        <shortName evidence="2">HAT</shortName>
        <ecNumber evidence="2">2.3.1.31</ecNumber>
    </recommendedName>
    <alternativeName>
        <fullName evidence="2">Homoserine transacetylase</fullName>
        <shortName evidence="2">HTA</shortName>
    </alternativeName>
</protein>
<dbReference type="EC" id="2.3.1.31" evidence="2"/>
<dbReference type="Proteomes" id="UP001228376">
    <property type="component" value="Unassembled WGS sequence"/>
</dbReference>
<dbReference type="InterPro" id="IPR029058">
    <property type="entry name" value="AB_hydrolase_fold"/>
</dbReference>
<dbReference type="RefSeq" id="WP_306067486.1">
    <property type="nucleotide sequence ID" value="NZ_JAROCA020000001.1"/>
</dbReference>
<proteinExistence type="inferred from homology"/>
<gene>
    <name evidence="2" type="primary">metXA</name>
    <name evidence="4" type="ORF">P5G51_002750</name>
</gene>
<dbReference type="Pfam" id="PF00561">
    <property type="entry name" value="Abhydrolase_1"/>
    <property type="match status" value="1"/>
</dbReference>
<feature type="active site" description="Nucleophile" evidence="2">
    <location>
        <position position="139"/>
    </location>
</feature>
<keyword evidence="2" id="KW-0963">Cytoplasm</keyword>
<dbReference type="InterPro" id="IPR000073">
    <property type="entry name" value="AB_hydrolase_1"/>
</dbReference>
<comment type="caution">
    <text evidence="4">The sequence shown here is derived from an EMBL/GenBank/DDBJ whole genome shotgun (WGS) entry which is preliminary data.</text>
</comment>
<dbReference type="NCBIfam" id="NF001209">
    <property type="entry name" value="PRK00175.1"/>
    <property type="match status" value="1"/>
</dbReference>
<evidence type="ECO:0000256" key="2">
    <source>
        <dbReference type="HAMAP-Rule" id="MF_00296"/>
    </source>
</evidence>
<comment type="pathway">
    <text evidence="2">Amino-acid biosynthesis; L-methionine biosynthesis via de novo pathway; O-acetyl-L-homoserine from L-homoserine: step 1/1.</text>
</comment>
<keyword evidence="2" id="KW-0486">Methionine biosynthesis</keyword>
<feature type="binding site" evidence="2">
    <location>
        <position position="207"/>
    </location>
    <ligand>
        <name>substrate</name>
    </ligand>
</feature>
<name>A0ABU5CF34_9BACI</name>
<dbReference type="HAMAP" id="MF_00296">
    <property type="entry name" value="MetX_acyltransf"/>
    <property type="match status" value="1"/>
</dbReference>
<comment type="function">
    <text evidence="2">Transfers an acetyl group from acetyl-CoA to L-homoserine, forming acetyl-L-homoserine.</text>
</comment>
<comment type="subunit">
    <text evidence="2">Homodimer.</text>
</comment>
<dbReference type="EMBL" id="JAROCA020000001">
    <property type="protein sequence ID" value="MDY0404472.1"/>
    <property type="molecule type" value="Genomic_DNA"/>
</dbReference>
<evidence type="ECO:0000313" key="4">
    <source>
        <dbReference type="EMBL" id="MDY0404472.1"/>
    </source>
</evidence>
<dbReference type="InterPro" id="IPR008220">
    <property type="entry name" value="HAT_MetX-like"/>
</dbReference>
<comment type="subcellular location">
    <subcellularLocation>
        <location evidence="2">Cytoplasm</location>
    </subcellularLocation>
</comment>
<keyword evidence="2" id="KW-0028">Amino-acid biosynthesis</keyword>
<dbReference type="GO" id="GO:0004414">
    <property type="term" value="F:homoserine O-acetyltransferase activity"/>
    <property type="evidence" value="ECO:0007669"/>
    <property type="project" value="UniProtKB-EC"/>
</dbReference>
<dbReference type="Gene3D" id="3.40.50.1820">
    <property type="entry name" value="alpha/beta hydrolase"/>
    <property type="match status" value="1"/>
</dbReference>